<dbReference type="GO" id="GO:0003700">
    <property type="term" value="F:DNA-binding transcription factor activity"/>
    <property type="evidence" value="ECO:0007669"/>
    <property type="project" value="InterPro"/>
</dbReference>
<dbReference type="Pfam" id="PF00392">
    <property type="entry name" value="GntR"/>
    <property type="match status" value="1"/>
</dbReference>
<organism evidence="5 6">
    <name type="scientific">Ochrobactrum soli</name>
    <dbReference type="NCBI Taxonomy" id="2448455"/>
    <lineage>
        <taxon>Bacteria</taxon>
        <taxon>Pseudomonadati</taxon>
        <taxon>Pseudomonadota</taxon>
        <taxon>Alphaproteobacteria</taxon>
        <taxon>Hyphomicrobiales</taxon>
        <taxon>Brucellaceae</taxon>
        <taxon>Brucella/Ochrobactrum group</taxon>
        <taxon>Ochrobactrum</taxon>
    </lineage>
</organism>
<proteinExistence type="predicted"/>
<keyword evidence="3" id="KW-0804">Transcription</keyword>
<dbReference type="Gene3D" id="1.20.120.530">
    <property type="entry name" value="GntR ligand-binding domain-like"/>
    <property type="match status" value="1"/>
</dbReference>
<keyword evidence="2" id="KW-0238">DNA-binding</keyword>
<sequence>MMATRSNEISARTAGNLVVKVSGELKKLIQSGEFKPGMKLPSEAKLTEAYGVSRTVIREAVAALRADGLVEARQGAGVFVLEAQSAETLPFHNLDYDRVSSVIELLELRTGVEVEAAGLAALRRSPQQEEAIINCHRQVVTCLEAGQPTAEADFALHLAIADAANNPRFREFLTMIGSGVIPRAALQSQSDTNSADYIARIHEEHSQIIEAISNGDEEAARSAMRRHLKGSQMRYRSILRQVRSNL</sequence>
<dbReference type="InterPro" id="IPR036388">
    <property type="entry name" value="WH-like_DNA-bd_sf"/>
</dbReference>
<dbReference type="SMART" id="SM00345">
    <property type="entry name" value="HTH_GNTR"/>
    <property type="match status" value="1"/>
</dbReference>
<dbReference type="EMBL" id="OOFM01000001">
    <property type="protein sequence ID" value="SPL61870.1"/>
    <property type="molecule type" value="Genomic_DNA"/>
</dbReference>
<dbReference type="RefSeq" id="WP_371831079.1">
    <property type="nucleotide sequence ID" value="NZ_OOFM01000001.1"/>
</dbReference>
<reference evidence="6" key="1">
    <citation type="submission" date="2017-12" db="EMBL/GenBank/DDBJ databases">
        <authorList>
            <person name="Diaz M."/>
        </authorList>
    </citation>
    <scope>NUCLEOTIDE SEQUENCE [LARGE SCALE GENOMIC DNA]</scope>
    <source>
        <strain evidence="6">FI11154</strain>
    </source>
</reference>
<dbReference type="CDD" id="cd07377">
    <property type="entry name" value="WHTH_GntR"/>
    <property type="match status" value="1"/>
</dbReference>
<dbReference type="GO" id="GO:0003677">
    <property type="term" value="F:DNA binding"/>
    <property type="evidence" value="ECO:0007669"/>
    <property type="project" value="UniProtKB-KW"/>
</dbReference>
<dbReference type="SUPFAM" id="SSF46785">
    <property type="entry name" value="Winged helix' DNA-binding domain"/>
    <property type="match status" value="1"/>
</dbReference>
<dbReference type="PRINTS" id="PR00035">
    <property type="entry name" value="HTHGNTR"/>
</dbReference>
<dbReference type="PANTHER" id="PTHR43537">
    <property type="entry name" value="TRANSCRIPTIONAL REGULATOR, GNTR FAMILY"/>
    <property type="match status" value="1"/>
</dbReference>
<feature type="domain" description="HTH gntR-type" evidence="4">
    <location>
        <begin position="15"/>
        <end position="83"/>
    </location>
</feature>
<evidence type="ECO:0000313" key="6">
    <source>
        <dbReference type="Proteomes" id="UP000246073"/>
    </source>
</evidence>
<dbReference type="InterPro" id="IPR000524">
    <property type="entry name" value="Tscrpt_reg_HTH_GntR"/>
</dbReference>
<evidence type="ECO:0000313" key="5">
    <source>
        <dbReference type="EMBL" id="SPL61870.1"/>
    </source>
</evidence>
<dbReference type="SMART" id="SM00895">
    <property type="entry name" value="FCD"/>
    <property type="match status" value="1"/>
</dbReference>
<accession>A0A2P9HDE6</accession>
<evidence type="ECO:0000259" key="4">
    <source>
        <dbReference type="PROSITE" id="PS50949"/>
    </source>
</evidence>
<dbReference type="PANTHER" id="PTHR43537:SF5">
    <property type="entry name" value="UXU OPERON TRANSCRIPTIONAL REGULATOR"/>
    <property type="match status" value="1"/>
</dbReference>
<dbReference type="Pfam" id="PF07729">
    <property type="entry name" value="FCD"/>
    <property type="match status" value="1"/>
</dbReference>
<evidence type="ECO:0000256" key="2">
    <source>
        <dbReference type="ARBA" id="ARBA00023125"/>
    </source>
</evidence>
<dbReference type="AlphaFoldDB" id="A0A2P9HDE6"/>
<dbReference type="InterPro" id="IPR011711">
    <property type="entry name" value="GntR_C"/>
</dbReference>
<dbReference type="InterPro" id="IPR008920">
    <property type="entry name" value="TF_FadR/GntR_C"/>
</dbReference>
<name>A0A2P9HDE6_9HYPH</name>
<evidence type="ECO:0000256" key="3">
    <source>
        <dbReference type="ARBA" id="ARBA00023163"/>
    </source>
</evidence>
<keyword evidence="1" id="KW-0805">Transcription regulation</keyword>
<dbReference type="SUPFAM" id="SSF48008">
    <property type="entry name" value="GntR ligand-binding domain-like"/>
    <property type="match status" value="1"/>
</dbReference>
<dbReference type="PROSITE" id="PS50949">
    <property type="entry name" value="HTH_GNTR"/>
    <property type="match status" value="1"/>
</dbReference>
<evidence type="ECO:0000256" key="1">
    <source>
        <dbReference type="ARBA" id="ARBA00023015"/>
    </source>
</evidence>
<dbReference type="Proteomes" id="UP000246073">
    <property type="component" value="Unassembled WGS sequence"/>
</dbReference>
<gene>
    <name evidence="5" type="ORF">OHAE_4662</name>
</gene>
<protein>
    <submittedName>
        <fullName evidence="5">Predicted D-glucarate or D-galactorate regulator, GntR family</fullName>
    </submittedName>
</protein>
<dbReference type="InterPro" id="IPR036390">
    <property type="entry name" value="WH_DNA-bd_sf"/>
</dbReference>
<dbReference type="Gene3D" id="1.10.10.10">
    <property type="entry name" value="Winged helix-like DNA-binding domain superfamily/Winged helix DNA-binding domain"/>
    <property type="match status" value="1"/>
</dbReference>